<keyword evidence="10" id="KW-1185">Reference proteome</keyword>
<proteinExistence type="inferred from homology"/>
<feature type="transmembrane region" description="Helical" evidence="7">
    <location>
        <begin position="36"/>
        <end position="55"/>
    </location>
</feature>
<evidence type="ECO:0000256" key="5">
    <source>
        <dbReference type="ARBA" id="ARBA00022989"/>
    </source>
</evidence>
<feature type="transmembrane region" description="Helical" evidence="7">
    <location>
        <begin position="94"/>
        <end position="117"/>
    </location>
</feature>
<accession>A0ABR8PKP8</accession>
<keyword evidence="5 7" id="KW-1133">Transmembrane helix</keyword>
<dbReference type="RefSeq" id="WP_191690205.1">
    <property type="nucleotide sequence ID" value="NZ_JACSQY010000007.1"/>
</dbReference>
<evidence type="ECO:0000313" key="10">
    <source>
        <dbReference type="Proteomes" id="UP000659496"/>
    </source>
</evidence>
<dbReference type="PANTHER" id="PTHR30576:SF0">
    <property type="entry name" value="UNDECAPRENYL-PHOSPHATE N-ACETYLGALACTOSAMINYL 1-PHOSPHATE TRANSFERASE-RELATED"/>
    <property type="match status" value="1"/>
</dbReference>
<dbReference type="Pfam" id="PF02397">
    <property type="entry name" value="Bac_transf"/>
    <property type="match status" value="1"/>
</dbReference>
<organism evidence="9 10">
    <name type="scientific">Sporosarcina gallistercoris</name>
    <dbReference type="NCBI Taxonomy" id="2762245"/>
    <lineage>
        <taxon>Bacteria</taxon>
        <taxon>Bacillati</taxon>
        <taxon>Bacillota</taxon>
        <taxon>Bacilli</taxon>
        <taxon>Bacillales</taxon>
        <taxon>Caryophanaceae</taxon>
        <taxon>Sporosarcina</taxon>
    </lineage>
</organism>
<feature type="transmembrane region" description="Helical" evidence="7">
    <location>
        <begin position="245"/>
        <end position="266"/>
    </location>
</feature>
<comment type="similarity">
    <text evidence="2">Belongs to the bacterial sugar transferase family.</text>
</comment>
<feature type="domain" description="Bacterial sugar transferase" evidence="8">
    <location>
        <begin position="240"/>
        <end position="420"/>
    </location>
</feature>
<evidence type="ECO:0000256" key="6">
    <source>
        <dbReference type="ARBA" id="ARBA00023136"/>
    </source>
</evidence>
<evidence type="ECO:0000256" key="3">
    <source>
        <dbReference type="ARBA" id="ARBA00022679"/>
    </source>
</evidence>
<dbReference type="PANTHER" id="PTHR30576">
    <property type="entry name" value="COLANIC BIOSYNTHESIS UDP-GLUCOSE LIPID CARRIER TRANSFERASE"/>
    <property type="match status" value="1"/>
</dbReference>
<reference evidence="9 10" key="1">
    <citation type="submission" date="2020-08" db="EMBL/GenBank/DDBJ databases">
        <title>A Genomic Blueprint of the Chicken Gut Microbiome.</title>
        <authorList>
            <person name="Gilroy R."/>
            <person name="Ravi A."/>
            <person name="Getino M."/>
            <person name="Pursley I."/>
            <person name="Horton D.L."/>
            <person name="Alikhan N.-F."/>
            <person name="Baker D."/>
            <person name="Gharbi K."/>
            <person name="Hall N."/>
            <person name="Watson M."/>
            <person name="Adriaenssens E.M."/>
            <person name="Foster-Nyarko E."/>
            <person name="Jarju S."/>
            <person name="Secka A."/>
            <person name="Antonio M."/>
            <person name="Oren A."/>
            <person name="Chaudhuri R."/>
            <person name="La Ragione R.M."/>
            <person name="Hildebrand F."/>
            <person name="Pallen M.J."/>
        </authorList>
    </citation>
    <scope>NUCLEOTIDE SEQUENCE [LARGE SCALE GENOMIC DNA]</scope>
    <source>
        <strain evidence="9 10">Sa3CUA8</strain>
    </source>
</reference>
<evidence type="ECO:0000313" key="9">
    <source>
        <dbReference type="EMBL" id="MBD7908749.1"/>
    </source>
</evidence>
<dbReference type="Proteomes" id="UP000659496">
    <property type="component" value="Unassembled WGS sequence"/>
</dbReference>
<evidence type="ECO:0000256" key="7">
    <source>
        <dbReference type="SAM" id="Phobius"/>
    </source>
</evidence>
<keyword evidence="4 7" id="KW-0812">Transmembrane</keyword>
<evidence type="ECO:0000256" key="2">
    <source>
        <dbReference type="ARBA" id="ARBA00006464"/>
    </source>
</evidence>
<protein>
    <submittedName>
        <fullName evidence="9">Sugar transferase</fullName>
    </submittedName>
</protein>
<comment type="caution">
    <text evidence="9">The sequence shown here is derived from an EMBL/GenBank/DDBJ whole genome shotgun (WGS) entry which is preliminary data.</text>
</comment>
<name>A0ABR8PKP8_9BACL</name>
<dbReference type="InterPro" id="IPR017475">
    <property type="entry name" value="EPS_sugar_tfrase"/>
</dbReference>
<keyword evidence="6 7" id="KW-0472">Membrane</keyword>
<comment type="subcellular location">
    <subcellularLocation>
        <location evidence="1">Membrane</location>
        <topology evidence="1">Multi-pass membrane protein</topology>
    </subcellularLocation>
</comment>
<evidence type="ECO:0000256" key="1">
    <source>
        <dbReference type="ARBA" id="ARBA00004141"/>
    </source>
</evidence>
<feature type="transmembrane region" description="Helical" evidence="7">
    <location>
        <begin position="62"/>
        <end position="82"/>
    </location>
</feature>
<evidence type="ECO:0000256" key="4">
    <source>
        <dbReference type="ARBA" id="ARBA00022692"/>
    </source>
</evidence>
<sequence>MSLVLFDIALIHLGYFTASLLLNSAASPLDNAQSVTYIAALTCGVLYLFGFYLDLKRKGFTPLIYIILFSITIVAFLSVLGGSYYPMQYLSLEVVLTASLIHVILLIGSRFIFWRIVKGLHGQKKVLIVANDETSGIALADKFLSHHKGWYIVTGLFLASGKKRLENSLQEVDVVLISPLVDEKQRTRLVSLCVKYEKEILIVPQFFEVFIQGSTQQQVDDMLVLSIPVVESTIVKRVLKRTFDVVGSFLLVVATSPVMISLWMLIRLTSKGPALFKQERLGINGQPYLIYKFRSMVQDAEKETGPVLATARDSRITPIGKWMRATRLDELPQLYNVVKGEMSLVGPRPERKFFCDQFQREMAEYSYRMTVKPGLTGLAQVMAKYATTPEDKLRFDLFYIRNYSLGSDIKIVLQTIRILFQRGQARGVGEINNRKKKEIITTTRS</sequence>
<evidence type="ECO:0000259" key="8">
    <source>
        <dbReference type="Pfam" id="PF02397"/>
    </source>
</evidence>
<dbReference type="GO" id="GO:0016740">
    <property type="term" value="F:transferase activity"/>
    <property type="evidence" value="ECO:0007669"/>
    <property type="project" value="UniProtKB-KW"/>
</dbReference>
<keyword evidence="3 9" id="KW-0808">Transferase</keyword>
<dbReference type="EMBL" id="JACSQY010000007">
    <property type="protein sequence ID" value="MBD7908749.1"/>
    <property type="molecule type" value="Genomic_DNA"/>
</dbReference>
<dbReference type="InterPro" id="IPR003362">
    <property type="entry name" value="Bact_transf"/>
</dbReference>
<gene>
    <name evidence="9" type="ORF">H9659_10445</name>
</gene>
<dbReference type="NCBIfam" id="TIGR03025">
    <property type="entry name" value="EPS_sugtrans"/>
    <property type="match status" value="1"/>
</dbReference>